<sequence>MRGSDFPVHLLPPSATRVVSQYRFSVLRVYWRKATVLDSTPNATGTTMERKHYYNDADGTSSAGSDVPADDSSDKF</sequence>
<dbReference type="Proteomes" id="UP000708208">
    <property type="component" value="Unassembled WGS sequence"/>
</dbReference>
<dbReference type="EMBL" id="CAJVCH010174014">
    <property type="protein sequence ID" value="CAG7729145.1"/>
    <property type="molecule type" value="Genomic_DNA"/>
</dbReference>
<accession>A0A8J2KNJ1</accession>
<evidence type="ECO:0000313" key="2">
    <source>
        <dbReference type="EMBL" id="CAG7729145.1"/>
    </source>
</evidence>
<proteinExistence type="predicted"/>
<dbReference type="AlphaFoldDB" id="A0A8J2KNJ1"/>
<keyword evidence="3" id="KW-1185">Reference proteome</keyword>
<protein>
    <submittedName>
        <fullName evidence="2">Uncharacterized protein</fullName>
    </submittedName>
</protein>
<organism evidence="2 3">
    <name type="scientific">Allacma fusca</name>
    <dbReference type="NCBI Taxonomy" id="39272"/>
    <lineage>
        <taxon>Eukaryota</taxon>
        <taxon>Metazoa</taxon>
        <taxon>Ecdysozoa</taxon>
        <taxon>Arthropoda</taxon>
        <taxon>Hexapoda</taxon>
        <taxon>Collembola</taxon>
        <taxon>Symphypleona</taxon>
        <taxon>Sminthuridae</taxon>
        <taxon>Allacma</taxon>
    </lineage>
</organism>
<evidence type="ECO:0000256" key="1">
    <source>
        <dbReference type="SAM" id="MobiDB-lite"/>
    </source>
</evidence>
<reference evidence="2" key="1">
    <citation type="submission" date="2021-06" db="EMBL/GenBank/DDBJ databases">
        <authorList>
            <person name="Hodson N. C."/>
            <person name="Mongue J. A."/>
            <person name="Jaron S. K."/>
        </authorList>
    </citation>
    <scope>NUCLEOTIDE SEQUENCE</scope>
</reference>
<evidence type="ECO:0000313" key="3">
    <source>
        <dbReference type="Proteomes" id="UP000708208"/>
    </source>
</evidence>
<feature type="region of interest" description="Disordered" evidence="1">
    <location>
        <begin position="39"/>
        <end position="76"/>
    </location>
</feature>
<comment type="caution">
    <text evidence="2">The sequence shown here is derived from an EMBL/GenBank/DDBJ whole genome shotgun (WGS) entry which is preliminary data.</text>
</comment>
<name>A0A8J2KNJ1_9HEXA</name>
<gene>
    <name evidence="2" type="ORF">AFUS01_LOCUS17882</name>
</gene>